<reference evidence="1" key="1">
    <citation type="submission" date="2019-12" db="EMBL/GenBank/DDBJ databases">
        <title>Genome sequencing and annotation of Brassica cretica.</title>
        <authorList>
            <person name="Studholme D.J."/>
            <person name="Sarris P.F."/>
        </authorList>
    </citation>
    <scope>NUCLEOTIDE SEQUENCE</scope>
    <source>
        <strain evidence="1">PFS-001/15</strain>
        <strain evidence="2">PFS-102/07</strain>
        <tissue evidence="1">Leaf</tissue>
    </source>
</reference>
<evidence type="ECO:0000313" key="3">
    <source>
        <dbReference type="Proteomes" id="UP000712281"/>
    </source>
</evidence>
<proteinExistence type="predicted"/>
<evidence type="ECO:0000313" key="2">
    <source>
        <dbReference type="EMBL" id="KAF2612140.1"/>
    </source>
</evidence>
<comment type="caution">
    <text evidence="1">The sequence shown here is derived from an EMBL/GenBank/DDBJ whole genome shotgun (WGS) entry which is preliminary data.</text>
</comment>
<dbReference type="Proteomes" id="UP000712281">
    <property type="component" value="Unassembled WGS sequence"/>
</dbReference>
<protein>
    <submittedName>
        <fullName evidence="1">Uncharacterized protein</fullName>
    </submittedName>
</protein>
<dbReference type="EMBL" id="QGKW02002005">
    <property type="protein sequence ID" value="KAF2543813.1"/>
    <property type="molecule type" value="Genomic_DNA"/>
</dbReference>
<sequence length="69" mass="7331">MRLRNHILVYSRATVSSDSLAAPPASPDLLLCSSSRKCRFSFIPSRVFSASGKVVSAQAVETSLSASCL</sequence>
<evidence type="ECO:0000313" key="1">
    <source>
        <dbReference type="EMBL" id="KAF2543813.1"/>
    </source>
</evidence>
<accession>A0A8S9GCU1</accession>
<name>A0A8S9GCU1_BRACR</name>
<gene>
    <name evidence="1" type="ORF">F2Q68_00031438</name>
    <name evidence="2" type="ORF">F2Q70_00011923</name>
</gene>
<dbReference type="AlphaFoldDB" id="A0A8S9GCU1"/>
<dbReference type="EMBL" id="QGKY02000089">
    <property type="protein sequence ID" value="KAF2612140.1"/>
    <property type="molecule type" value="Genomic_DNA"/>
</dbReference>
<organism evidence="1 3">
    <name type="scientific">Brassica cretica</name>
    <name type="common">Mustard</name>
    <dbReference type="NCBI Taxonomy" id="69181"/>
    <lineage>
        <taxon>Eukaryota</taxon>
        <taxon>Viridiplantae</taxon>
        <taxon>Streptophyta</taxon>
        <taxon>Embryophyta</taxon>
        <taxon>Tracheophyta</taxon>
        <taxon>Spermatophyta</taxon>
        <taxon>Magnoliopsida</taxon>
        <taxon>eudicotyledons</taxon>
        <taxon>Gunneridae</taxon>
        <taxon>Pentapetalae</taxon>
        <taxon>rosids</taxon>
        <taxon>malvids</taxon>
        <taxon>Brassicales</taxon>
        <taxon>Brassicaceae</taxon>
        <taxon>Brassiceae</taxon>
        <taxon>Brassica</taxon>
    </lineage>
</organism>